<organism evidence="1 2">
    <name type="scientific">Glossina palpalis gambiensis</name>
    <dbReference type="NCBI Taxonomy" id="67801"/>
    <lineage>
        <taxon>Eukaryota</taxon>
        <taxon>Metazoa</taxon>
        <taxon>Ecdysozoa</taxon>
        <taxon>Arthropoda</taxon>
        <taxon>Hexapoda</taxon>
        <taxon>Insecta</taxon>
        <taxon>Pterygota</taxon>
        <taxon>Neoptera</taxon>
        <taxon>Endopterygota</taxon>
        <taxon>Diptera</taxon>
        <taxon>Brachycera</taxon>
        <taxon>Muscomorpha</taxon>
        <taxon>Hippoboscoidea</taxon>
        <taxon>Glossinidae</taxon>
        <taxon>Glossina</taxon>
    </lineage>
</organism>
<dbReference type="EMBL" id="JXJN01002620">
    <property type="status" value="NOT_ANNOTATED_CDS"/>
    <property type="molecule type" value="Genomic_DNA"/>
</dbReference>
<accession>A0A1B0ARZ1</accession>
<dbReference type="EnsemblMetazoa" id="GPPI006388-RA">
    <property type="protein sequence ID" value="GPPI006388-PA"/>
    <property type="gene ID" value="GPPI006388"/>
</dbReference>
<dbReference type="VEuPathDB" id="VectorBase:GPPI006388"/>
<keyword evidence="2" id="KW-1185">Reference proteome</keyword>
<name>A0A1B0ARZ1_9MUSC</name>
<reference evidence="2" key="1">
    <citation type="submission" date="2015-01" db="EMBL/GenBank/DDBJ databases">
        <authorList>
            <person name="Aksoy S."/>
            <person name="Warren W."/>
            <person name="Wilson R.K."/>
        </authorList>
    </citation>
    <scope>NUCLEOTIDE SEQUENCE [LARGE SCALE GENOMIC DNA]</scope>
    <source>
        <strain evidence="2">IAEA</strain>
    </source>
</reference>
<evidence type="ECO:0000313" key="2">
    <source>
        <dbReference type="Proteomes" id="UP000092460"/>
    </source>
</evidence>
<dbReference type="AlphaFoldDB" id="A0A1B0ARZ1"/>
<proteinExistence type="predicted"/>
<protein>
    <submittedName>
        <fullName evidence="1">Uncharacterized protein</fullName>
    </submittedName>
</protein>
<evidence type="ECO:0000313" key="1">
    <source>
        <dbReference type="EnsemblMetazoa" id="GPPI006388-PA"/>
    </source>
</evidence>
<sequence length="78" mass="9035">MITNFTYSLSIKIYLEAINRCLYISRDKSIPSNLQHKRVFLNGLYSPMAGKLNAVFLKFRRDGLILKCKVEDCDAYVL</sequence>
<dbReference type="Proteomes" id="UP000092460">
    <property type="component" value="Unassembled WGS sequence"/>
</dbReference>
<reference evidence="1" key="2">
    <citation type="submission" date="2020-05" db="UniProtKB">
        <authorList>
            <consortium name="EnsemblMetazoa"/>
        </authorList>
    </citation>
    <scope>IDENTIFICATION</scope>
    <source>
        <strain evidence="1">IAEA</strain>
    </source>
</reference>